<feature type="region of interest" description="Disordered" evidence="1">
    <location>
        <begin position="346"/>
        <end position="381"/>
    </location>
</feature>
<evidence type="ECO:0000259" key="3">
    <source>
        <dbReference type="Pfam" id="PF22174"/>
    </source>
</evidence>
<protein>
    <submittedName>
        <fullName evidence="6">FIG003269: Prophage tail protein</fullName>
    </submittedName>
</protein>
<dbReference type="Pfam" id="PF22630">
    <property type="entry name" value="NMB1110_3rd"/>
    <property type="match status" value="1"/>
</dbReference>
<dbReference type="InterPro" id="IPR053981">
    <property type="entry name" value="Gp44/GpP-like_2nd"/>
</dbReference>
<dbReference type="Pfam" id="PF22255">
    <property type="entry name" value="Gp44-like_2nd"/>
    <property type="match status" value="1"/>
</dbReference>
<organism evidence="6 7">
    <name type="scientific">Neisseria meningitidis serogroup B</name>
    <dbReference type="NCBI Taxonomy" id="491"/>
    <lineage>
        <taxon>Bacteria</taxon>
        <taxon>Pseudomonadati</taxon>
        <taxon>Pseudomonadota</taxon>
        <taxon>Betaproteobacteria</taxon>
        <taxon>Neisseriales</taxon>
        <taxon>Neisseriaceae</taxon>
        <taxon>Neisseria</taxon>
    </lineage>
</organism>
<dbReference type="Pfam" id="PF22174">
    <property type="entry name" value="NMB1110-like_C"/>
    <property type="match status" value="1"/>
</dbReference>
<dbReference type="SUPFAM" id="SSF69279">
    <property type="entry name" value="Phage tail proteins"/>
    <property type="match status" value="2"/>
</dbReference>
<evidence type="ECO:0000313" key="6">
    <source>
        <dbReference type="EMBL" id="CRY98547.1"/>
    </source>
</evidence>
<dbReference type="InterPro" id="IPR026276">
    <property type="entry name" value="Baseplate_GpP"/>
</dbReference>
<dbReference type="InterPro" id="IPR054034">
    <property type="entry name" value="NMB1110-like_C"/>
</dbReference>
<feature type="domain" description="Baseplate hub protein gp44/GpP-like second" evidence="4">
    <location>
        <begin position="95"/>
        <end position="177"/>
    </location>
</feature>
<evidence type="ECO:0000313" key="7">
    <source>
        <dbReference type="Proteomes" id="UP000182715"/>
    </source>
</evidence>
<dbReference type="PIRSF" id="PIRSF004440">
    <property type="entry name" value="GpP"/>
    <property type="match status" value="1"/>
</dbReference>
<dbReference type="Gene3D" id="2.30.300.10">
    <property type="entry name" value="Baseplate protein-like domain - beta roll fold"/>
    <property type="match status" value="1"/>
</dbReference>
<name>A0A0H5QSD8_NEIMI</name>
<feature type="domain" description="Tail protein NMB1110-like third" evidence="5">
    <location>
        <begin position="212"/>
        <end position="270"/>
    </location>
</feature>
<dbReference type="InterPro" id="IPR023399">
    <property type="entry name" value="Baseplate-like_2-layer_sand"/>
</dbReference>
<reference evidence="6 7" key="1">
    <citation type="submission" date="2014-11" db="EMBL/GenBank/DDBJ databases">
        <authorList>
            <person name="Diene M.Seydina."/>
        </authorList>
    </citation>
    <scope>NUCLEOTIDE SEQUENCE [LARGE SCALE GENOMIC DNA]</scope>
    <source>
        <strain evidence="6 7">Neisseria meningitidis CHUV</strain>
    </source>
</reference>
<evidence type="ECO:0000259" key="5">
    <source>
        <dbReference type="Pfam" id="PF22630"/>
    </source>
</evidence>
<sequence>MQNNSYGYAVSVRVGGKEHRHWERYDIDSDFLIPADSFDFVIGRLGPEAAIPDLSGESCEVVIDGQIVMTGIIGSQRHGKSKGGRELSLSGRDLAGFLVDCSAPQLNVKGMTVLDAAKKLAAPWPQIKAVVLKAENNPALDKIDIEPGETVWQALTHIANSVGLHPWLEPDGTLVVGGADYSSPPVATLCWSRTDSRRNIERMDIEWDTDNRFSEVTFLAQSHGRSGDSAKHDLKWVYKDPTMTLHRPKTVVVSDADNLAALQKQAKKQLADWRLEGLTLTITVGGHKTRDGVLWQPGQRVHVIDDEHGIDAVFFLMGRRFMLSRMDGTQTELRLKEDGIWTPDAYPKKAEAVRKRKGKRKGVSHKGKKGGKKQAETAVFE</sequence>
<dbReference type="Gene3D" id="3.55.50.10">
    <property type="entry name" value="Baseplate protein-like domains"/>
    <property type="match status" value="1"/>
</dbReference>
<evidence type="ECO:0000256" key="1">
    <source>
        <dbReference type="SAM" id="MobiDB-lite"/>
    </source>
</evidence>
<feature type="domain" description="Tail protein NMB1110-like C-terminal" evidence="3">
    <location>
        <begin position="272"/>
        <end position="340"/>
    </location>
</feature>
<dbReference type="InterPro" id="IPR049354">
    <property type="entry name" value="GpP-like_N"/>
</dbReference>
<dbReference type="Pfam" id="PF21683">
    <property type="entry name" value="GpP-like_1st"/>
    <property type="match status" value="1"/>
</dbReference>
<dbReference type="InterPro" id="IPR054482">
    <property type="entry name" value="NMB1110-like_3rd"/>
</dbReference>
<feature type="compositionally biased region" description="Basic residues" evidence="1">
    <location>
        <begin position="354"/>
        <end position="372"/>
    </location>
</feature>
<proteinExistence type="predicted"/>
<dbReference type="AlphaFoldDB" id="A0A0H5QSD8"/>
<dbReference type="EMBL" id="CVTF01000107">
    <property type="protein sequence ID" value="CRY98547.1"/>
    <property type="molecule type" value="Genomic_DNA"/>
</dbReference>
<evidence type="ECO:0000259" key="4">
    <source>
        <dbReference type="Pfam" id="PF22255"/>
    </source>
</evidence>
<dbReference type="Gene3D" id="3.30.1920.10">
    <property type="entry name" value="Baseplate protein-like domains - 2 layer sandwich fold"/>
    <property type="match status" value="1"/>
</dbReference>
<feature type="domain" description="Baseplate hub protein gp44-like N-terminal" evidence="2">
    <location>
        <begin position="10"/>
        <end position="93"/>
    </location>
</feature>
<dbReference type="Proteomes" id="UP000182715">
    <property type="component" value="Unassembled WGS sequence"/>
</dbReference>
<evidence type="ECO:0000259" key="2">
    <source>
        <dbReference type="Pfam" id="PF21683"/>
    </source>
</evidence>
<accession>A0A0H5QSD8</accession>